<comment type="caution">
    <text evidence="7">The sequence shown here is derived from an EMBL/GenBank/DDBJ whole genome shotgun (WGS) entry which is preliminary data.</text>
</comment>
<gene>
    <name evidence="7" type="ORF">ACE5LO_25855</name>
</gene>
<dbReference type="RefSeq" id="WP_375522797.1">
    <property type="nucleotide sequence ID" value="NZ_JBHIRY010000045.1"/>
</dbReference>
<dbReference type="InterPro" id="IPR038718">
    <property type="entry name" value="SNF2-like_sf"/>
</dbReference>
<protein>
    <submittedName>
        <fullName evidence="7">SNF2 helicase associated domain-containing protein</fullName>
    </submittedName>
</protein>
<dbReference type="PROSITE" id="PS51194">
    <property type="entry name" value="HELICASE_CTER"/>
    <property type="match status" value="1"/>
</dbReference>
<dbReference type="SMART" id="SM00490">
    <property type="entry name" value="HELICc"/>
    <property type="match status" value="1"/>
</dbReference>
<feature type="compositionally biased region" description="Polar residues" evidence="3">
    <location>
        <begin position="133"/>
        <end position="151"/>
    </location>
</feature>
<keyword evidence="8" id="KW-1185">Reference proteome</keyword>
<organism evidence="7 8">
    <name type="scientific">Paenibacillus medicaginis</name>
    <dbReference type="NCBI Taxonomy" id="1470560"/>
    <lineage>
        <taxon>Bacteria</taxon>
        <taxon>Bacillati</taxon>
        <taxon>Bacillota</taxon>
        <taxon>Bacilli</taxon>
        <taxon>Bacillales</taxon>
        <taxon>Paenibacillaceae</taxon>
        <taxon>Paenibacillus</taxon>
    </lineage>
</organism>
<dbReference type="InterPro" id="IPR000330">
    <property type="entry name" value="SNF2_N"/>
</dbReference>
<accession>A0ABV5C8F0</accession>
<dbReference type="SMART" id="SM00487">
    <property type="entry name" value="DEXDc"/>
    <property type="match status" value="1"/>
</dbReference>
<keyword evidence="2" id="KW-0863">Zinc-finger</keyword>
<sequence>MFNYSLNDIRTLCGTTAYNRGRDYCDSRRVISLNLEENMDRSDTSERYNAVVQGNKKYKVTVDIDDYGDVETSCTCPAYGSYYYEACKHVAAVLIALYRRNKEAEKQGRKMEGERIEQEFSSMLGGLNSMLQHSARTSSGSASHPQTNSRLGASPVPAGQRAVNSKIQKVPSVSYAAAEQMLKILDVRKAGHDKAPASDTFRSIPVKDALQVEYIVKVVEGYNIEDHLALEMKIGIKRTYIVQKIRDFLDAVGSGESYPFTKMFTFDQTSQIFLPEDQAIMDILLRARANERLMKKTINPYSSSLGTYEDPKRMYIPPIVWDQLLDRLLQARHVVWEGKGTLGTNQLEQAEGLPPVQYKITPGQEDGYALKVEGVNRLALLENYGIVLESGKLFKMEPRHIRQLSMLKSTLSTYGSKERIEVSARQIEPFLQNTLPVLRQLGEVKLDKQVQKNIQEPELTIKAFLDREAQTLVLRIEFHYGDIVIDPLSPSSKQRQSGEIILIRDSEREQRVLRLLEEAAISCISGRWLASTDEQMYEMLYHVLPSLEELAELYVSQSVQQFRQRSSSQMKLKADITQGLDWLELAFELEGIGTEEISHILKHIVEKKKYVRLRDGVLLSLEGQAYDEIRTVAEQLDLKRDQAKQGVFRLPGLRALQLFHPEEAKSKTVRLGKPLRQFLERLLHPERMSYELPASLEPILRDYQAEGFQWFKNLSAFGFGGILADDMGLGKTLQTISYIRSELDERVAAAAAGNEAGTEAGTKANAKVGTEASIEASAEIDTEARADSRYVDPAARQPVLIITPASLTYNWENELRRFAPELKVAVAAGDKEQRSSLMEDVEAQAYDVLITSYPLLRRDAEWYKDRSFPILILDEAQAIKNSGSQTAQLVKQLSAKNRFALTGTPIENSLQELWSIFEAVFPALFHGQTHLQELPRERIARMISPFLLRRLKQDVLEELPDRIDTVHRSALVKEQKKLYMAYMARLREDTLKDLETDGFQKSRMRILAGITRLRQLCCHPSLFIENYEGTSGKLEQLLEMVADGLASGRRFLIFSQFSSMLGLIRTTLQEHGYQTFYLDGSTPASERVEMSRRFNEGENDIFLISLKAGGTGLNLTGADTVVLFDLWWNPAVEEQAAGRAHRMGQRKIVQVFRMVAEGTIEEKMLELQQKKKDLIEDVLNSSTGNTSALSEEDIRELLSM</sequence>
<dbReference type="InterPro" id="IPR049730">
    <property type="entry name" value="SNF2/RAD54-like_C"/>
</dbReference>
<reference evidence="7 8" key="1">
    <citation type="submission" date="2024-09" db="EMBL/GenBank/DDBJ databases">
        <title>Paenibacillus zeirhizospherea sp. nov., isolated from surface of the maize (Zea mays) roots in a horticulture field, Hungary.</title>
        <authorList>
            <person name="Marton D."/>
            <person name="Farkas M."/>
            <person name="Bedics A."/>
            <person name="Toth E."/>
            <person name="Tancsics A."/>
            <person name="Boka K."/>
            <person name="Marati G."/>
            <person name="Kriszt B."/>
            <person name="Cserhati M."/>
        </authorList>
    </citation>
    <scope>NUCLEOTIDE SEQUENCE [LARGE SCALE GENOMIC DNA]</scope>
    <source>
        <strain evidence="7 8">JCM 18446</strain>
    </source>
</reference>
<evidence type="ECO:0000313" key="8">
    <source>
        <dbReference type="Proteomes" id="UP001580430"/>
    </source>
</evidence>
<dbReference type="EMBL" id="JBHIRY010000045">
    <property type="protein sequence ID" value="MFB5763791.1"/>
    <property type="molecule type" value="Genomic_DNA"/>
</dbReference>
<feature type="domain" description="Helicase C-terminal" evidence="6">
    <location>
        <begin position="1033"/>
        <end position="1195"/>
    </location>
</feature>
<evidence type="ECO:0000256" key="3">
    <source>
        <dbReference type="SAM" id="MobiDB-lite"/>
    </source>
</evidence>
<name>A0ABV5C8F0_9BACL</name>
<proteinExistence type="predicted"/>
<dbReference type="Pfam" id="PF04434">
    <property type="entry name" value="SWIM"/>
    <property type="match status" value="1"/>
</dbReference>
<keyword evidence="2" id="KW-0862">Zinc</keyword>
<dbReference type="Pfam" id="PF08455">
    <property type="entry name" value="SNF2_assoc"/>
    <property type="match status" value="1"/>
</dbReference>
<dbReference type="SUPFAM" id="SSF52540">
    <property type="entry name" value="P-loop containing nucleoside triphosphate hydrolases"/>
    <property type="match status" value="2"/>
</dbReference>
<dbReference type="PANTHER" id="PTHR10799">
    <property type="entry name" value="SNF2/RAD54 HELICASE FAMILY"/>
    <property type="match status" value="1"/>
</dbReference>
<dbReference type="Pfam" id="PF00271">
    <property type="entry name" value="Helicase_C"/>
    <property type="match status" value="1"/>
</dbReference>
<evidence type="ECO:0000259" key="4">
    <source>
        <dbReference type="PROSITE" id="PS50966"/>
    </source>
</evidence>
<dbReference type="PROSITE" id="PS51192">
    <property type="entry name" value="HELICASE_ATP_BIND_1"/>
    <property type="match status" value="1"/>
</dbReference>
<dbReference type="InterPro" id="IPR014001">
    <property type="entry name" value="Helicase_ATP-bd"/>
</dbReference>
<dbReference type="CDD" id="cd18793">
    <property type="entry name" value="SF2_C_SNF"/>
    <property type="match status" value="1"/>
</dbReference>
<evidence type="ECO:0000256" key="2">
    <source>
        <dbReference type="PROSITE-ProRule" id="PRU00325"/>
    </source>
</evidence>
<keyword evidence="1" id="KW-0378">Hydrolase</keyword>
<evidence type="ECO:0000259" key="5">
    <source>
        <dbReference type="PROSITE" id="PS51192"/>
    </source>
</evidence>
<dbReference type="InterPro" id="IPR001650">
    <property type="entry name" value="Helicase_C-like"/>
</dbReference>
<dbReference type="Pfam" id="PF00176">
    <property type="entry name" value="SNF2-rel_dom"/>
    <property type="match status" value="1"/>
</dbReference>
<dbReference type="InterPro" id="IPR013663">
    <property type="entry name" value="Helicase_SWF/SNF/SWI_bac"/>
</dbReference>
<evidence type="ECO:0000259" key="6">
    <source>
        <dbReference type="PROSITE" id="PS51194"/>
    </source>
</evidence>
<dbReference type="Proteomes" id="UP001580430">
    <property type="component" value="Unassembled WGS sequence"/>
</dbReference>
<dbReference type="InterPro" id="IPR027417">
    <property type="entry name" value="P-loop_NTPase"/>
</dbReference>
<evidence type="ECO:0000313" key="7">
    <source>
        <dbReference type="EMBL" id="MFB5763791.1"/>
    </source>
</evidence>
<feature type="domain" description="SWIM-type" evidence="4">
    <location>
        <begin position="58"/>
        <end position="98"/>
    </location>
</feature>
<dbReference type="Gene3D" id="3.40.50.10810">
    <property type="entry name" value="Tandem AAA-ATPase domain"/>
    <property type="match status" value="1"/>
</dbReference>
<feature type="domain" description="Helicase ATP-binding" evidence="5">
    <location>
        <begin position="712"/>
        <end position="923"/>
    </location>
</feature>
<dbReference type="InterPro" id="IPR007527">
    <property type="entry name" value="Znf_SWIM"/>
</dbReference>
<dbReference type="PROSITE" id="PS50966">
    <property type="entry name" value="ZF_SWIM"/>
    <property type="match status" value="1"/>
</dbReference>
<evidence type="ECO:0000256" key="1">
    <source>
        <dbReference type="ARBA" id="ARBA00022801"/>
    </source>
</evidence>
<feature type="region of interest" description="Disordered" evidence="3">
    <location>
        <begin position="133"/>
        <end position="159"/>
    </location>
</feature>
<keyword evidence="2" id="KW-0479">Metal-binding</keyword>
<dbReference type="Gene3D" id="3.40.50.300">
    <property type="entry name" value="P-loop containing nucleotide triphosphate hydrolases"/>
    <property type="match status" value="1"/>
</dbReference>